<proteinExistence type="predicted"/>
<dbReference type="InterPro" id="IPR029058">
    <property type="entry name" value="AB_hydrolase_fold"/>
</dbReference>
<evidence type="ECO:0000259" key="2">
    <source>
        <dbReference type="Pfam" id="PF12697"/>
    </source>
</evidence>
<dbReference type="Pfam" id="PF12697">
    <property type="entry name" value="Abhydrolase_6"/>
    <property type="match status" value="1"/>
</dbReference>
<dbReference type="PANTHER" id="PTHR43798">
    <property type="entry name" value="MONOACYLGLYCEROL LIPASE"/>
    <property type="match status" value="1"/>
</dbReference>
<reference evidence="3 4" key="2">
    <citation type="submission" date="2015-05" db="EMBL/GenBank/DDBJ databases">
        <authorList>
            <person name="Morales-Cruz A."/>
            <person name="Amrine K.C."/>
            <person name="Cantu D."/>
        </authorList>
    </citation>
    <scope>NUCLEOTIDE SEQUENCE [LARGE SCALE GENOMIC DNA]</scope>
    <source>
        <strain evidence="3">UCRPC4</strain>
    </source>
</reference>
<evidence type="ECO:0000313" key="4">
    <source>
        <dbReference type="Proteomes" id="UP000053317"/>
    </source>
</evidence>
<dbReference type="Proteomes" id="UP000053317">
    <property type="component" value="Unassembled WGS sequence"/>
</dbReference>
<dbReference type="InterPro" id="IPR050266">
    <property type="entry name" value="AB_hydrolase_sf"/>
</dbReference>
<protein>
    <recommendedName>
        <fullName evidence="2">AB hydrolase-1 domain-containing protein</fullName>
    </recommendedName>
</protein>
<dbReference type="SUPFAM" id="SSF53474">
    <property type="entry name" value="alpha/beta-Hydrolases"/>
    <property type="match status" value="1"/>
</dbReference>
<accession>A0A0G2F0M2</accession>
<evidence type="ECO:0000313" key="3">
    <source>
        <dbReference type="EMBL" id="KKY27836.1"/>
    </source>
</evidence>
<dbReference type="Gene3D" id="3.40.50.1820">
    <property type="entry name" value="alpha/beta hydrolase"/>
    <property type="match status" value="1"/>
</dbReference>
<dbReference type="OrthoDB" id="3466836at2759"/>
<sequence length="351" mass="38762">MSTLSNVFPEDEFITLPHKSSVRIAVKWLPAKAPSPSVTLTRDDILVVCLNGLMTTMASWADVANQVIRQLPKNHNVSLLCYDRYGQGSTTDHDPKDAQAEDPSHGHDLTDAVRDVHALVAYFSGVDSSASTAAQKPPRLILVGNSIGCAIARLYAQTYPGRVAGLLLLDAIIANANLATDVFPDPDDPSFDPSKEPDGVKPQDLRKMRTIMKRVFDPEVGNKEGLSRRNLRELLPYSDQPKLVGWPATKSTQSSHGPYITVVNHGLEEFARQAVAQNGIDATLTLVYMNPFWWKYHEGLVKITDEERAKGVIEAVGAGHFIQKERPDLVKDELIDMIEKVETLSTEWLLS</sequence>
<dbReference type="GO" id="GO:0016020">
    <property type="term" value="C:membrane"/>
    <property type="evidence" value="ECO:0007669"/>
    <property type="project" value="TreeGrafter"/>
</dbReference>
<name>A0A0G2F0M2_PHACM</name>
<feature type="region of interest" description="Disordered" evidence="1">
    <location>
        <begin position="183"/>
        <end position="202"/>
    </location>
</feature>
<evidence type="ECO:0000256" key="1">
    <source>
        <dbReference type="SAM" id="MobiDB-lite"/>
    </source>
</evidence>
<organism evidence="3 4">
    <name type="scientific">Phaeomoniella chlamydospora</name>
    <name type="common">Phaeoacremonium chlamydosporum</name>
    <dbReference type="NCBI Taxonomy" id="158046"/>
    <lineage>
        <taxon>Eukaryota</taxon>
        <taxon>Fungi</taxon>
        <taxon>Dikarya</taxon>
        <taxon>Ascomycota</taxon>
        <taxon>Pezizomycotina</taxon>
        <taxon>Eurotiomycetes</taxon>
        <taxon>Chaetothyriomycetidae</taxon>
        <taxon>Phaeomoniellales</taxon>
        <taxon>Phaeomoniellaceae</taxon>
        <taxon>Phaeomoniella</taxon>
    </lineage>
</organism>
<dbReference type="EMBL" id="LCWF01000021">
    <property type="protein sequence ID" value="KKY27836.1"/>
    <property type="molecule type" value="Genomic_DNA"/>
</dbReference>
<gene>
    <name evidence="3" type="ORF">UCRPC4_g00816</name>
</gene>
<keyword evidence="4" id="KW-1185">Reference proteome</keyword>
<dbReference type="AlphaFoldDB" id="A0A0G2F0M2"/>
<feature type="domain" description="AB hydrolase-1" evidence="2">
    <location>
        <begin position="47"/>
        <end position="331"/>
    </location>
</feature>
<reference evidence="3 4" key="1">
    <citation type="submission" date="2015-05" db="EMBL/GenBank/DDBJ databases">
        <title>Distinctive expansion of gene families associated with plant cell wall degradation and secondary metabolism in the genomes of grapevine trunk pathogens.</title>
        <authorList>
            <person name="Lawrence D.P."/>
            <person name="Travadon R."/>
            <person name="Rolshausen P.E."/>
            <person name="Baumgartner K."/>
        </authorList>
    </citation>
    <scope>NUCLEOTIDE SEQUENCE [LARGE SCALE GENOMIC DNA]</scope>
    <source>
        <strain evidence="3">UCRPC4</strain>
    </source>
</reference>
<comment type="caution">
    <text evidence="3">The sequence shown here is derived from an EMBL/GenBank/DDBJ whole genome shotgun (WGS) entry which is preliminary data.</text>
</comment>
<dbReference type="PANTHER" id="PTHR43798:SF33">
    <property type="entry name" value="HYDROLASE, PUTATIVE (AFU_ORTHOLOGUE AFUA_2G14860)-RELATED"/>
    <property type="match status" value="1"/>
</dbReference>
<dbReference type="InterPro" id="IPR000073">
    <property type="entry name" value="AB_hydrolase_1"/>
</dbReference>
<feature type="compositionally biased region" description="Basic and acidic residues" evidence="1">
    <location>
        <begin position="193"/>
        <end position="202"/>
    </location>
</feature>